<sequence length="358" mass="37392">MSNMPGSFFQHSDDFFYRFCSLQIVPLSIKFPLCAIRTFACYFAPGNSLQAYGQLFPIAFNTAIFSIMGTTYGGDGKQTFALPNLQGITIIGSSQGSGLSPYILGVAGSSQPFSSIQPFLAMSYLICISGGFPSTGSSVGQLPSIGQIVSYTGNVIPTGWALSDGTLLSIASDIALFSILGTTYEGDGETNFRLPDLQGRVPVGVSGSLNTQMGNTIGIESVTLLTNNLPPHVYSLVGSKYIATQTGATGVGQTFDNRQPALGITYLITMQGVFPSQGDTGPDPMTPYLGEIVVFAALFALLGTTYGGNGITSFVLPDLRDRVILGSGGGFSIGKTLGSSLITLPADQMSSHAHSLSP</sequence>
<gene>
    <name evidence="4" type="ORF">BYL167_LOCUS5650</name>
    <name evidence="2" type="ORF">CJN711_LOCUS307</name>
    <name evidence="5" type="ORF">GIL414_LOCUS15795</name>
    <name evidence="3" type="ORF">KQP761_LOCUS3648</name>
</gene>
<dbReference type="EMBL" id="CAJOBH010001307">
    <property type="protein sequence ID" value="CAF3847274.1"/>
    <property type="molecule type" value="Genomic_DNA"/>
</dbReference>
<dbReference type="InterPro" id="IPR037053">
    <property type="entry name" value="Phage_tail_collar_dom_sf"/>
</dbReference>
<evidence type="ECO:0000313" key="5">
    <source>
        <dbReference type="EMBL" id="CAF4076164.1"/>
    </source>
</evidence>
<dbReference type="OrthoDB" id="10028987at2759"/>
<dbReference type="Proteomes" id="UP000681967">
    <property type="component" value="Unassembled WGS sequence"/>
</dbReference>
<dbReference type="SUPFAM" id="SSF88874">
    <property type="entry name" value="Receptor-binding domain of short tail fibre protein gp12"/>
    <property type="match status" value="3"/>
</dbReference>
<feature type="domain" description="Phage tail collar" evidence="1">
    <location>
        <begin position="146"/>
        <end position="202"/>
    </location>
</feature>
<comment type="caution">
    <text evidence="3">The sequence shown here is derived from an EMBL/GenBank/DDBJ whole genome shotgun (WGS) entry which is preliminary data.</text>
</comment>
<dbReference type="Proteomes" id="UP000681720">
    <property type="component" value="Unassembled WGS sequence"/>
</dbReference>
<evidence type="ECO:0000313" key="2">
    <source>
        <dbReference type="EMBL" id="CAF0958571.1"/>
    </source>
</evidence>
<dbReference type="AlphaFoldDB" id="A0A815CBN2"/>
<proteinExistence type="predicted"/>
<dbReference type="EMBL" id="CAJNOV010000022">
    <property type="protein sequence ID" value="CAF0958571.1"/>
    <property type="molecule type" value="Genomic_DNA"/>
</dbReference>
<accession>A0A815CBN2</accession>
<feature type="domain" description="Phage tail collar" evidence="1">
    <location>
        <begin position="35"/>
        <end position="89"/>
    </location>
</feature>
<dbReference type="EMBL" id="CAJOBJ010007043">
    <property type="protein sequence ID" value="CAF4076164.1"/>
    <property type="molecule type" value="Genomic_DNA"/>
</dbReference>
<evidence type="ECO:0000313" key="3">
    <source>
        <dbReference type="EMBL" id="CAF1278252.1"/>
    </source>
</evidence>
<organism evidence="3 6">
    <name type="scientific">Rotaria magnacalcarata</name>
    <dbReference type="NCBI Taxonomy" id="392030"/>
    <lineage>
        <taxon>Eukaryota</taxon>
        <taxon>Metazoa</taxon>
        <taxon>Spiralia</taxon>
        <taxon>Gnathifera</taxon>
        <taxon>Rotifera</taxon>
        <taxon>Eurotatoria</taxon>
        <taxon>Bdelloidea</taxon>
        <taxon>Philodinida</taxon>
        <taxon>Philodinidae</taxon>
        <taxon>Rotaria</taxon>
    </lineage>
</organism>
<evidence type="ECO:0000259" key="1">
    <source>
        <dbReference type="Pfam" id="PF07484"/>
    </source>
</evidence>
<reference evidence="3" key="1">
    <citation type="submission" date="2021-02" db="EMBL/GenBank/DDBJ databases">
        <authorList>
            <person name="Nowell W R."/>
        </authorList>
    </citation>
    <scope>NUCLEOTIDE SEQUENCE</scope>
</reference>
<protein>
    <recommendedName>
        <fullName evidence="1">Phage tail collar domain-containing protein</fullName>
    </recommendedName>
</protein>
<name>A0A815CBN2_9BILA</name>
<dbReference type="Proteomes" id="UP000663855">
    <property type="component" value="Unassembled WGS sequence"/>
</dbReference>
<evidence type="ECO:0000313" key="4">
    <source>
        <dbReference type="EMBL" id="CAF3847274.1"/>
    </source>
</evidence>
<dbReference type="Proteomes" id="UP000663834">
    <property type="component" value="Unassembled WGS sequence"/>
</dbReference>
<dbReference type="Pfam" id="PF07484">
    <property type="entry name" value="Collar"/>
    <property type="match status" value="3"/>
</dbReference>
<dbReference type="InterPro" id="IPR011083">
    <property type="entry name" value="Phage_tail_collar_dom"/>
</dbReference>
<dbReference type="Gene3D" id="3.90.1340.10">
    <property type="entry name" value="Phage tail collar domain"/>
    <property type="match status" value="3"/>
</dbReference>
<dbReference type="EMBL" id="CAJNOW010000468">
    <property type="protein sequence ID" value="CAF1278252.1"/>
    <property type="molecule type" value="Genomic_DNA"/>
</dbReference>
<evidence type="ECO:0000313" key="6">
    <source>
        <dbReference type="Proteomes" id="UP000663834"/>
    </source>
</evidence>
<feature type="domain" description="Phage tail collar" evidence="1">
    <location>
        <begin position="294"/>
        <end position="324"/>
    </location>
</feature>